<dbReference type="EMBL" id="GBRH01230976">
    <property type="protein sequence ID" value="JAD66919.1"/>
    <property type="molecule type" value="Transcribed_RNA"/>
</dbReference>
<proteinExistence type="predicted"/>
<sequence length="18" mass="2008">MTTRLLTSAQINPPNTYS</sequence>
<evidence type="ECO:0000313" key="1">
    <source>
        <dbReference type="EMBL" id="JAD66919.1"/>
    </source>
</evidence>
<dbReference type="AlphaFoldDB" id="A0A0A9BS75"/>
<reference evidence="1" key="1">
    <citation type="submission" date="2014-09" db="EMBL/GenBank/DDBJ databases">
        <authorList>
            <person name="Magalhaes I.L.F."/>
            <person name="Oliveira U."/>
            <person name="Santos F.R."/>
            <person name="Vidigal T.H.D.A."/>
            <person name="Brescovit A.D."/>
            <person name="Santos A.J."/>
        </authorList>
    </citation>
    <scope>NUCLEOTIDE SEQUENCE</scope>
    <source>
        <tissue evidence="1">Shoot tissue taken approximately 20 cm above the soil surface</tissue>
    </source>
</reference>
<reference evidence="1" key="2">
    <citation type="journal article" date="2015" name="Data Brief">
        <title>Shoot transcriptome of the giant reed, Arundo donax.</title>
        <authorList>
            <person name="Barrero R.A."/>
            <person name="Guerrero F.D."/>
            <person name="Moolhuijzen P."/>
            <person name="Goolsby J.A."/>
            <person name="Tidwell J."/>
            <person name="Bellgard S.E."/>
            <person name="Bellgard M.I."/>
        </authorList>
    </citation>
    <scope>NUCLEOTIDE SEQUENCE</scope>
    <source>
        <tissue evidence="1">Shoot tissue taken approximately 20 cm above the soil surface</tissue>
    </source>
</reference>
<name>A0A0A9BS75_ARUDO</name>
<organism evidence="1">
    <name type="scientific">Arundo donax</name>
    <name type="common">Giant reed</name>
    <name type="synonym">Donax arundinaceus</name>
    <dbReference type="NCBI Taxonomy" id="35708"/>
    <lineage>
        <taxon>Eukaryota</taxon>
        <taxon>Viridiplantae</taxon>
        <taxon>Streptophyta</taxon>
        <taxon>Embryophyta</taxon>
        <taxon>Tracheophyta</taxon>
        <taxon>Spermatophyta</taxon>
        <taxon>Magnoliopsida</taxon>
        <taxon>Liliopsida</taxon>
        <taxon>Poales</taxon>
        <taxon>Poaceae</taxon>
        <taxon>PACMAD clade</taxon>
        <taxon>Arundinoideae</taxon>
        <taxon>Arundineae</taxon>
        <taxon>Arundo</taxon>
    </lineage>
</organism>
<protein>
    <submittedName>
        <fullName evidence="1">Uncharacterized protein</fullName>
    </submittedName>
</protein>
<accession>A0A0A9BS75</accession>